<proteinExistence type="predicted"/>
<evidence type="ECO:0000313" key="3">
    <source>
        <dbReference type="EMBL" id="RVX22110.1"/>
    </source>
</evidence>
<dbReference type="InterPro" id="IPR036457">
    <property type="entry name" value="PPM-type-like_dom_sf"/>
</dbReference>
<protein>
    <submittedName>
        <fullName evidence="3">Protein phosphatase 2C 70</fullName>
    </submittedName>
</protein>
<dbReference type="AlphaFoldDB" id="A0A438KLM2"/>
<evidence type="ECO:0000259" key="2">
    <source>
        <dbReference type="Pfam" id="PF00481"/>
    </source>
</evidence>
<evidence type="ECO:0000256" key="1">
    <source>
        <dbReference type="SAM" id="SignalP"/>
    </source>
</evidence>
<feature type="chain" id="PRO_5019300227" evidence="1">
    <location>
        <begin position="21"/>
        <end position="94"/>
    </location>
</feature>
<sequence>MSFLTRIVVKGLLLMVKSCALHVIIVDSFQGCTATVLLVWADGHENFYAQCANVGDSACVMNLLLRTWHVFRRLQSLMGLIGQCQSKCFGGGTG</sequence>
<name>A0A438KLM2_VITVI</name>
<dbReference type="Pfam" id="PF00481">
    <property type="entry name" value="PP2C"/>
    <property type="match status" value="1"/>
</dbReference>
<keyword evidence="1" id="KW-0732">Signal</keyword>
<dbReference type="EMBL" id="QGNW01000004">
    <property type="protein sequence ID" value="RVX22110.1"/>
    <property type="molecule type" value="Genomic_DNA"/>
</dbReference>
<gene>
    <name evidence="3" type="primary">KAPP_2</name>
    <name evidence="3" type="ORF">CK203_001318</name>
</gene>
<dbReference type="InterPro" id="IPR001932">
    <property type="entry name" value="PPM-type_phosphatase-like_dom"/>
</dbReference>
<dbReference type="SUPFAM" id="SSF81606">
    <property type="entry name" value="PP2C-like"/>
    <property type="match status" value="1"/>
</dbReference>
<dbReference type="Proteomes" id="UP000288805">
    <property type="component" value="Unassembled WGS sequence"/>
</dbReference>
<reference evidence="3 4" key="1">
    <citation type="journal article" date="2018" name="PLoS Genet.">
        <title>Population sequencing reveals clonal diversity and ancestral inbreeding in the grapevine cultivar Chardonnay.</title>
        <authorList>
            <person name="Roach M.J."/>
            <person name="Johnson D.L."/>
            <person name="Bohlmann J."/>
            <person name="van Vuuren H.J."/>
            <person name="Jones S.J."/>
            <person name="Pretorius I.S."/>
            <person name="Schmidt S.A."/>
            <person name="Borneman A.R."/>
        </authorList>
    </citation>
    <scope>NUCLEOTIDE SEQUENCE [LARGE SCALE GENOMIC DNA]</scope>
    <source>
        <strain evidence="4">cv. Chardonnay</strain>
        <tissue evidence="3">Leaf</tissue>
    </source>
</reference>
<accession>A0A438KLM2</accession>
<organism evidence="3 4">
    <name type="scientific">Vitis vinifera</name>
    <name type="common">Grape</name>
    <dbReference type="NCBI Taxonomy" id="29760"/>
    <lineage>
        <taxon>Eukaryota</taxon>
        <taxon>Viridiplantae</taxon>
        <taxon>Streptophyta</taxon>
        <taxon>Embryophyta</taxon>
        <taxon>Tracheophyta</taxon>
        <taxon>Spermatophyta</taxon>
        <taxon>Magnoliopsida</taxon>
        <taxon>eudicotyledons</taxon>
        <taxon>Gunneridae</taxon>
        <taxon>Pentapetalae</taxon>
        <taxon>rosids</taxon>
        <taxon>Vitales</taxon>
        <taxon>Vitaceae</taxon>
        <taxon>Viteae</taxon>
        <taxon>Vitis</taxon>
    </lineage>
</organism>
<feature type="signal peptide" evidence="1">
    <location>
        <begin position="1"/>
        <end position="20"/>
    </location>
</feature>
<feature type="domain" description="PPM-type phosphatase" evidence="2">
    <location>
        <begin position="29"/>
        <end position="61"/>
    </location>
</feature>
<comment type="caution">
    <text evidence="3">The sequence shown here is derived from an EMBL/GenBank/DDBJ whole genome shotgun (WGS) entry which is preliminary data.</text>
</comment>
<evidence type="ECO:0000313" key="4">
    <source>
        <dbReference type="Proteomes" id="UP000288805"/>
    </source>
</evidence>